<dbReference type="RefSeq" id="WP_012062420.1">
    <property type="nucleotide sequence ID" value="NC_009633.1"/>
</dbReference>
<dbReference type="PANTHER" id="PTHR32329:SF2">
    <property type="entry name" value="BIFUNCTIONAL PROTEIN [INCLUDES 2-HYDROXYACYL-COA DEHYDRATASE (N-TER) AND ITS ACTIVATOR DOMAIN (C_TERM)"/>
    <property type="match status" value="1"/>
</dbReference>
<dbReference type="Proteomes" id="UP000001572">
    <property type="component" value="Chromosome"/>
</dbReference>
<keyword evidence="2" id="KW-1185">Reference proteome</keyword>
<evidence type="ECO:0000313" key="1">
    <source>
        <dbReference type="EMBL" id="ABR47379.1"/>
    </source>
</evidence>
<dbReference type="HOGENOM" id="CLU_057460_0_0_9"/>
<dbReference type="KEGG" id="amt:Amet_1170"/>
<dbReference type="eggNOG" id="COG3581">
    <property type="taxonomic scope" value="Bacteria"/>
</dbReference>
<accession>A6TMG1</accession>
<dbReference type="EMBL" id="CP000724">
    <property type="protein sequence ID" value="ABR47379.1"/>
    <property type="molecule type" value="Genomic_DNA"/>
</dbReference>
<organism evidence="1 2">
    <name type="scientific">Alkaliphilus metalliredigens (strain QYMF)</name>
    <dbReference type="NCBI Taxonomy" id="293826"/>
    <lineage>
        <taxon>Bacteria</taxon>
        <taxon>Bacillati</taxon>
        <taxon>Bacillota</taxon>
        <taxon>Clostridia</taxon>
        <taxon>Peptostreptococcales</taxon>
        <taxon>Natronincolaceae</taxon>
        <taxon>Alkaliphilus</taxon>
    </lineage>
</organism>
<proteinExistence type="predicted"/>
<sequence>MKVTFPHMGNQYVATKILLEELGVDIVVPAECNQEALNIGTQHSPESICLPLKVNIGNYMKGFKEGADTIVLTGSCGPCRFGYYSILQKEILKDMGYDDIKVILLDPPQGDYKNFIDSVTELAQTKNPYKILRALKKAIQILYEVDALEEATHYKRPRQKQKGLVDRYYDQFHKDVRKVYGYKETSRVIEKARQDILNIEEEPNREILKIGIIGEIYTVIEPFVNLNIEKKLGDMGIEVHRSLKISHWLTEHLFLSPLNLTMEGKTRKAAEPYIKTMIGGHARETVGHGVRYAQEGFDGIIQIYPFTCMPEIVAQSILPKVETDYNTPYLCLIVDEMTGEAGFNTRIEAFTDLLQRRKELRHNEKLLSGN</sequence>
<protein>
    <recommendedName>
        <fullName evidence="3">DUF2229 domain-containing protein</fullName>
    </recommendedName>
</protein>
<name>A6TMG1_ALKMQ</name>
<dbReference type="AlphaFoldDB" id="A6TMG1"/>
<dbReference type="Gene3D" id="3.40.50.11900">
    <property type="match status" value="1"/>
</dbReference>
<dbReference type="InterPro" id="IPR051805">
    <property type="entry name" value="Dehydratase_Activator_Redct"/>
</dbReference>
<dbReference type="STRING" id="293826.Amet_1170"/>
<dbReference type="OrthoDB" id="9780120at2"/>
<evidence type="ECO:0000313" key="2">
    <source>
        <dbReference type="Proteomes" id="UP000001572"/>
    </source>
</evidence>
<dbReference type="PANTHER" id="PTHR32329">
    <property type="entry name" value="BIFUNCTIONAL PROTEIN [INCLUDES 2-HYDROXYACYL-COA DEHYDRATASE (N-TER) AND ITS ACTIVATOR DOMAIN (C_TERM)-RELATED"/>
    <property type="match status" value="1"/>
</dbReference>
<evidence type="ECO:0008006" key="3">
    <source>
        <dbReference type="Google" id="ProtNLM"/>
    </source>
</evidence>
<gene>
    <name evidence="1" type="ordered locus">Amet_1170</name>
</gene>
<reference evidence="2" key="1">
    <citation type="journal article" date="2016" name="Genome Announc.">
        <title>Complete genome sequence of Alkaliphilus metalliredigens strain QYMF, an alkaliphilic and metal-reducing bacterium isolated from borax-contaminated leachate ponds.</title>
        <authorList>
            <person name="Hwang C."/>
            <person name="Copeland A."/>
            <person name="Lucas S."/>
            <person name="Lapidus A."/>
            <person name="Barry K."/>
            <person name="Detter J.C."/>
            <person name="Glavina Del Rio T."/>
            <person name="Hammon N."/>
            <person name="Israni S."/>
            <person name="Dalin E."/>
            <person name="Tice H."/>
            <person name="Pitluck S."/>
            <person name="Chertkov O."/>
            <person name="Brettin T."/>
            <person name="Bruce D."/>
            <person name="Han C."/>
            <person name="Schmutz J."/>
            <person name="Larimer F."/>
            <person name="Land M.L."/>
            <person name="Hauser L."/>
            <person name="Kyrpides N."/>
            <person name="Mikhailova N."/>
            <person name="Ye Q."/>
            <person name="Zhou J."/>
            <person name="Richardson P."/>
            <person name="Fields M.W."/>
        </authorList>
    </citation>
    <scope>NUCLEOTIDE SEQUENCE [LARGE SCALE GENOMIC DNA]</scope>
    <source>
        <strain evidence="2">QYMF</strain>
    </source>
</reference>